<sequence length="102" mass="11021">MFSNTASWNRLPSTVETVPKSQEKRARVSTPPAFGSTYPPFPPLTSSPSSLGLASLCYVNCFKLGASSLRLFSILVAFLPLFHAAHTCRPSPAQSLVFVLGY</sequence>
<dbReference type="AlphaFoldDB" id="A0AAW2ELD0"/>
<keyword evidence="3" id="KW-1185">Reference proteome</keyword>
<dbReference type="Proteomes" id="UP001430953">
    <property type="component" value="Unassembled WGS sequence"/>
</dbReference>
<evidence type="ECO:0000256" key="1">
    <source>
        <dbReference type="SAM" id="MobiDB-lite"/>
    </source>
</evidence>
<evidence type="ECO:0000313" key="2">
    <source>
        <dbReference type="EMBL" id="KAL0104563.1"/>
    </source>
</evidence>
<name>A0AAW2ELD0_9HYME</name>
<comment type="caution">
    <text evidence="2">The sequence shown here is derived from an EMBL/GenBank/DDBJ whole genome shotgun (WGS) entry which is preliminary data.</text>
</comment>
<proteinExistence type="predicted"/>
<feature type="region of interest" description="Disordered" evidence="1">
    <location>
        <begin position="1"/>
        <end position="40"/>
    </location>
</feature>
<organism evidence="2 3">
    <name type="scientific">Cardiocondyla obscurior</name>
    <dbReference type="NCBI Taxonomy" id="286306"/>
    <lineage>
        <taxon>Eukaryota</taxon>
        <taxon>Metazoa</taxon>
        <taxon>Ecdysozoa</taxon>
        <taxon>Arthropoda</taxon>
        <taxon>Hexapoda</taxon>
        <taxon>Insecta</taxon>
        <taxon>Pterygota</taxon>
        <taxon>Neoptera</taxon>
        <taxon>Endopterygota</taxon>
        <taxon>Hymenoptera</taxon>
        <taxon>Apocrita</taxon>
        <taxon>Aculeata</taxon>
        <taxon>Formicoidea</taxon>
        <taxon>Formicidae</taxon>
        <taxon>Myrmicinae</taxon>
        <taxon>Cardiocondyla</taxon>
    </lineage>
</organism>
<feature type="compositionally biased region" description="Polar residues" evidence="1">
    <location>
        <begin position="1"/>
        <end position="20"/>
    </location>
</feature>
<dbReference type="EMBL" id="JADYXP020000020">
    <property type="protein sequence ID" value="KAL0104563.1"/>
    <property type="molecule type" value="Genomic_DNA"/>
</dbReference>
<evidence type="ECO:0000313" key="3">
    <source>
        <dbReference type="Proteomes" id="UP001430953"/>
    </source>
</evidence>
<accession>A0AAW2ELD0</accession>
<reference evidence="2 3" key="1">
    <citation type="submission" date="2023-03" db="EMBL/GenBank/DDBJ databases">
        <title>High recombination rates correlate with genetic variation in Cardiocondyla obscurior ants.</title>
        <authorList>
            <person name="Errbii M."/>
        </authorList>
    </citation>
    <scope>NUCLEOTIDE SEQUENCE [LARGE SCALE GENOMIC DNA]</scope>
    <source>
        <strain evidence="2">Alpha-2009</strain>
        <tissue evidence="2">Whole body</tissue>
    </source>
</reference>
<gene>
    <name evidence="2" type="ORF">PUN28_017359</name>
</gene>
<protein>
    <submittedName>
        <fullName evidence="2">Uncharacterized protein</fullName>
    </submittedName>
</protein>